<keyword evidence="3" id="KW-0732">Signal</keyword>
<accession>A0A928Z6X6</accession>
<feature type="transmembrane region" description="Helical" evidence="5">
    <location>
        <begin position="7"/>
        <end position="28"/>
    </location>
</feature>
<dbReference type="PANTHER" id="PTHR30483">
    <property type="entry name" value="LEUCINE-SPECIFIC-BINDING PROTEIN"/>
    <property type="match status" value="1"/>
</dbReference>
<evidence type="ECO:0000256" key="3">
    <source>
        <dbReference type="ARBA" id="ARBA00022729"/>
    </source>
</evidence>
<evidence type="ECO:0000256" key="2">
    <source>
        <dbReference type="ARBA" id="ARBA00022448"/>
    </source>
</evidence>
<dbReference type="SUPFAM" id="SSF53822">
    <property type="entry name" value="Periplasmic binding protein-like I"/>
    <property type="match status" value="1"/>
</dbReference>
<dbReference type="InterPro" id="IPR051010">
    <property type="entry name" value="BCAA_transport"/>
</dbReference>
<gene>
    <name evidence="7" type="ORF">IQ266_27350</name>
</gene>
<dbReference type="Gene3D" id="3.40.50.2300">
    <property type="match status" value="2"/>
</dbReference>
<name>A0A928Z6X6_9CYAN</name>
<dbReference type="Proteomes" id="UP000625316">
    <property type="component" value="Unassembled WGS sequence"/>
</dbReference>
<dbReference type="PRINTS" id="PR00337">
    <property type="entry name" value="LEUILEVALBP"/>
</dbReference>
<reference evidence="7" key="1">
    <citation type="submission" date="2020-10" db="EMBL/GenBank/DDBJ databases">
        <authorList>
            <person name="Castelo-Branco R."/>
            <person name="Eusebio N."/>
            <person name="Adriana R."/>
            <person name="Vieira A."/>
            <person name="Brugerolle De Fraissinette N."/>
            <person name="Rezende De Castro R."/>
            <person name="Schneider M.P."/>
            <person name="Vasconcelos V."/>
            <person name="Leao P.N."/>
        </authorList>
    </citation>
    <scope>NUCLEOTIDE SEQUENCE</scope>
    <source>
        <strain evidence="7">LEGE 11480</strain>
    </source>
</reference>
<evidence type="ECO:0000313" key="7">
    <source>
        <dbReference type="EMBL" id="MBE9033452.1"/>
    </source>
</evidence>
<protein>
    <submittedName>
        <fullName evidence="7">Amino acid ABC transporter substrate-binding protein</fullName>
    </submittedName>
</protein>
<dbReference type="AlphaFoldDB" id="A0A928Z6X6"/>
<sequence>MASQREWPILIGALLITGGLVATGAWWFTSRSAAPGADQQLATIKNSGGQISLGHKALAPSEGANNPDFERAKAAGITALQQNNAPEAVAQFGQALQIRRNAPETRIYYNNARIGVGRAYTIAVAVPLTSDANGALELLRGVAQAQTEVNQAGGVNQIPLKVVIANDAGNPSSATKVAQALIQNKQILGVVGHYSSDVTLATGTLYNEAGLVAISPVSTAVKLSNFGPYVLRTVPSDYISARALADYSLKQLKRQKAVVFFNSQSGYSESLKAEFSTAMSLGGGRIEQEFDLSAPDFSATRALAQVPEAEVIVLAANTSSLDRALQVVQTNQKNLPILGGDDVYAPKTLEIGGSAADGMVIAVPWHIAADPNAKFGKTSRQFWGAEVNWRTALAYDATQAIVTAIGQKPTREGIQQALTKPGFTANGASGTVRFLASGDRNASIQLVKVVTGQKSGFGFDFVPVKSK</sequence>
<dbReference type="InterPro" id="IPR028082">
    <property type="entry name" value="Peripla_BP_I"/>
</dbReference>
<dbReference type="PANTHER" id="PTHR30483:SF6">
    <property type="entry name" value="PERIPLASMIC BINDING PROTEIN OF ABC TRANSPORTER FOR NATURAL AMINO ACIDS"/>
    <property type="match status" value="1"/>
</dbReference>
<dbReference type="Pfam" id="PF13458">
    <property type="entry name" value="Peripla_BP_6"/>
    <property type="match status" value="1"/>
</dbReference>
<evidence type="ECO:0000256" key="5">
    <source>
        <dbReference type="SAM" id="Phobius"/>
    </source>
</evidence>
<comment type="similarity">
    <text evidence="1">Belongs to the leucine-binding protein family.</text>
</comment>
<dbReference type="InterPro" id="IPR028081">
    <property type="entry name" value="Leu-bd"/>
</dbReference>
<dbReference type="EMBL" id="JADEXQ010000205">
    <property type="protein sequence ID" value="MBE9033452.1"/>
    <property type="molecule type" value="Genomic_DNA"/>
</dbReference>
<keyword evidence="5" id="KW-1133">Transmembrane helix</keyword>
<proteinExistence type="inferred from homology"/>
<keyword evidence="2" id="KW-0813">Transport</keyword>
<dbReference type="GO" id="GO:0006865">
    <property type="term" value="P:amino acid transport"/>
    <property type="evidence" value="ECO:0007669"/>
    <property type="project" value="UniProtKB-KW"/>
</dbReference>
<comment type="caution">
    <text evidence="7">The sequence shown here is derived from an EMBL/GenBank/DDBJ whole genome shotgun (WGS) entry which is preliminary data.</text>
</comment>
<evidence type="ECO:0000256" key="1">
    <source>
        <dbReference type="ARBA" id="ARBA00010062"/>
    </source>
</evidence>
<dbReference type="CDD" id="cd06268">
    <property type="entry name" value="PBP1_ABC_transporter_LIVBP-like"/>
    <property type="match status" value="1"/>
</dbReference>
<keyword evidence="5" id="KW-0812">Transmembrane</keyword>
<keyword evidence="8" id="KW-1185">Reference proteome</keyword>
<organism evidence="7 8">
    <name type="scientific">Romeriopsis navalis LEGE 11480</name>
    <dbReference type="NCBI Taxonomy" id="2777977"/>
    <lineage>
        <taxon>Bacteria</taxon>
        <taxon>Bacillati</taxon>
        <taxon>Cyanobacteriota</taxon>
        <taxon>Cyanophyceae</taxon>
        <taxon>Leptolyngbyales</taxon>
        <taxon>Leptolyngbyaceae</taxon>
        <taxon>Romeriopsis</taxon>
        <taxon>Romeriopsis navalis</taxon>
    </lineage>
</organism>
<dbReference type="InterPro" id="IPR000709">
    <property type="entry name" value="Leu_Ile_Val-bd"/>
</dbReference>
<feature type="domain" description="Leucine-binding protein" evidence="6">
    <location>
        <begin position="121"/>
        <end position="449"/>
    </location>
</feature>
<evidence type="ECO:0000256" key="4">
    <source>
        <dbReference type="ARBA" id="ARBA00022970"/>
    </source>
</evidence>
<evidence type="ECO:0000259" key="6">
    <source>
        <dbReference type="Pfam" id="PF13458"/>
    </source>
</evidence>
<keyword evidence="4" id="KW-0029">Amino-acid transport</keyword>
<keyword evidence="5" id="KW-0472">Membrane</keyword>
<dbReference type="RefSeq" id="WP_264328253.1">
    <property type="nucleotide sequence ID" value="NZ_JADEXQ010000205.1"/>
</dbReference>
<evidence type="ECO:0000313" key="8">
    <source>
        <dbReference type="Proteomes" id="UP000625316"/>
    </source>
</evidence>